<sequence length="103" mass="11072">MYDPLSPLLSGSGAFDGLCDGSYSSGVNASSTVTSVKILRRHPPAQPVGRRRRGRSRGFDDDDKLAFAYSAGIWLIIGRRRRVPSGSKPNGANATSWAMSMLN</sequence>
<dbReference type="AlphaFoldDB" id="A0AAD2HU06"/>
<proteinExistence type="predicted"/>
<gene>
    <name evidence="2" type="ORF">MYCIT1_LOCUS33824</name>
    <name evidence="3" type="ORF">MYCIT1_LOCUS33830</name>
    <name evidence="4" type="ORF">MYCIT1_LOCUS37021</name>
</gene>
<comment type="caution">
    <text evidence="3">The sequence shown here is derived from an EMBL/GenBank/DDBJ whole genome shotgun (WGS) entry which is preliminary data.</text>
</comment>
<dbReference type="Proteomes" id="UP001295794">
    <property type="component" value="Unassembled WGS sequence"/>
</dbReference>
<accession>A0AAD2HU06</accession>
<reference evidence="3" key="1">
    <citation type="submission" date="2023-11" db="EMBL/GenBank/DDBJ databases">
        <authorList>
            <person name="De Vega J J."/>
            <person name="De Vega J J."/>
        </authorList>
    </citation>
    <scope>NUCLEOTIDE SEQUENCE</scope>
</reference>
<feature type="region of interest" description="Disordered" evidence="1">
    <location>
        <begin position="39"/>
        <end position="61"/>
    </location>
</feature>
<evidence type="ECO:0000313" key="2">
    <source>
        <dbReference type="EMBL" id="CAK5282236.1"/>
    </source>
</evidence>
<organism evidence="3 5">
    <name type="scientific">Mycena citricolor</name>
    <dbReference type="NCBI Taxonomy" id="2018698"/>
    <lineage>
        <taxon>Eukaryota</taxon>
        <taxon>Fungi</taxon>
        <taxon>Dikarya</taxon>
        <taxon>Basidiomycota</taxon>
        <taxon>Agaricomycotina</taxon>
        <taxon>Agaricomycetes</taxon>
        <taxon>Agaricomycetidae</taxon>
        <taxon>Agaricales</taxon>
        <taxon>Marasmiineae</taxon>
        <taxon>Mycenaceae</taxon>
        <taxon>Mycena</taxon>
    </lineage>
</organism>
<feature type="compositionally biased region" description="Basic residues" evidence="1">
    <location>
        <begin position="39"/>
        <end position="56"/>
    </location>
</feature>
<feature type="compositionally biased region" description="Polar residues" evidence="1">
    <location>
        <begin position="87"/>
        <end position="103"/>
    </location>
</feature>
<evidence type="ECO:0000256" key="1">
    <source>
        <dbReference type="SAM" id="MobiDB-lite"/>
    </source>
</evidence>
<protein>
    <submittedName>
        <fullName evidence="3">Uncharacterized protein</fullName>
    </submittedName>
</protein>
<evidence type="ECO:0000313" key="3">
    <source>
        <dbReference type="EMBL" id="CAK5282239.1"/>
    </source>
</evidence>
<name>A0AAD2HU06_9AGAR</name>
<dbReference type="EMBL" id="CAVNYO010000448">
    <property type="protein sequence ID" value="CAK5282236.1"/>
    <property type="molecule type" value="Genomic_DNA"/>
</dbReference>
<feature type="region of interest" description="Disordered" evidence="1">
    <location>
        <begin position="82"/>
        <end position="103"/>
    </location>
</feature>
<evidence type="ECO:0000313" key="5">
    <source>
        <dbReference type="Proteomes" id="UP001295794"/>
    </source>
</evidence>
<dbReference type="EMBL" id="CAVNYO010000478">
    <property type="protein sequence ID" value="CAK5284043.1"/>
    <property type="molecule type" value="Genomic_DNA"/>
</dbReference>
<evidence type="ECO:0000313" key="4">
    <source>
        <dbReference type="EMBL" id="CAK5284043.1"/>
    </source>
</evidence>
<dbReference type="EMBL" id="CAVNYO010000449">
    <property type="protein sequence ID" value="CAK5282239.1"/>
    <property type="molecule type" value="Genomic_DNA"/>
</dbReference>
<keyword evidence="5" id="KW-1185">Reference proteome</keyword>